<dbReference type="Pfam" id="PF14707">
    <property type="entry name" value="Sulfatase_C"/>
    <property type="match status" value="1"/>
</dbReference>
<comment type="similarity">
    <text evidence="2">Belongs to the sulfatase family.</text>
</comment>
<feature type="domain" description="Sulfatase N-terminal" evidence="5">
    <location>
        <begin position="25"/>
        <end position="347"/>
    </location>
</feature>
<evidence type="ECO:0000256" key="4">
    <source>
        <dbReference type="SAM" id="SignalP"/>
    </source>
</evidence>
<dbReference type="Pfam" id="PF00884">
    <property type="entry name" value="Sulfatase"/>
    <property type="match status" value="1"/>
</dbReference>
<evidence type="ECO:0000313" key="6">
    <source>
        <dbReference type="Proteomes" id="UP000025227"/>
    </source>
</evidence>
<dbReference type="OMA" id="IPFIAWQ"/>
<dbReference type="PROSITE" id="PS00149">
    <property type="entry name" value="SULFATASE_2"/>
    <property type="match status" value="1"/>
</dbReference>
<dbReference type="PANTHER" id="PTHR43751:SF2">
    <property type="entry name" value="SULFATASE N-TERMINAL DOMAIN-CONTAINING PROTEIN"/>
    <property type="match status" value="1"/>
</dbReference>
<comment type="cofactor">
    <cofactor evidence="1">
        <name>Ca(2+)</name>
        <dbReference type="ChEBI" id="CHEBI:29108"/>
    </cofactor>
</comment>
<keyword evidence="6" id="KW-1185">Reference proteome</keyword>
<dbReference type="PROSITE" id="PS00523">
    <property type="entry name" value="SULFATASE_1"/>
    <property type="match status" value="1"/>
</dbReference>
<feature type="chain" id="PRO_5029907412" evidence="4">
    <location>
        <begin position="16"/>
        <end position="547"/>
    </location>
</feature>
<dbReference type="InterPro" id="IPR052701">
    <property type="entry name" value="GAG_Ulvan_Degrading_Sulfatases"/>
</dbReference>
<dbReference type="Gene3D" id="3.40.720.10">
    <property type="entry name" value="Alkaline Phosphatase, subunit A"/>
    <property type="match status" value="1"/>
</dbReference>
<keyword evidence="3" id="KW-0378">Hydrolase</keyword>
<sequence length="547" mass="61433">MLPVLLLTLWTSAQTCVQPPSPSHPNIVILMVDDMGWGDIASYGHPTQEYTEIDRMANEGTRFTQAYSADSMCSPSRAGFMTGRLPIRLGVVGGRRVFMPFDIGGLPKQETTMAEMLKEAGYATGMIGKWHLGINELNSTDGAHLPSRRGFDFVGLNLPFTNTWACDTTQEFYPQGPDAAMCFLYDGDDIVQQPLRFEWMTENLVHDWRRFLHMRMTTDQKERPFFFYFSFPQVHSAQFANADFRGSSVRGIYGDSINEMSWAVGEVLNSIVKAGIAENTLVILMSDHGPHIELCLNGGSTAGLKGGKSNSYEGGFRIPLIAWQPGTVKAGRVSNEVISSMDLYATFREMQTCPFKTTQMPLDGTNILDELMGASDEPSGYLGRKRPIIFYCNTKLMAIRIGNIKIHYRTSPIFLNDTVDPNLSYFCPNGKPRADWYVSQTCPDEQLIVHNPPLVFDLVKDPYERFALEESEYVLEMRALGAQVLKEHRDSLIPVPNQLGHFNKQLTPCCNPPSCQCDKISYRRAESARKPIFDQDQIPSEFVEVSL</sequence>
<dbReference type="GO" id="GO:0016787">
    <property type="term" value="F:hydrolase activity"/>
    <property type="evidence" value="ECO:0007669"/>
    <property type="project" value="UniProtKB-KW"/>
</dbReference>
<keyword evidence="4" id="KW-0732">Signal</keyword>
<dbReference type="Proteomes" id="UP000025227">
    <property type="component" value="Unplaced"/>
</dbReference>
<reference evidence="7" key="1">
    <citation type="submission" date="2020-12" db="UniProtKB">
        <authorList>
            <consortium name="WormBaseParasite"/>
        </authorList>
    </citation>
    <scope>IDENTIFICATION</scope>
    <source>
        <strain evidence="7">MHco3</strain>
    </source>
</reference>
<accession>A0A7I4YVI8</accession>
<dbReference type="WBParaSite" id="HCON_00139620-00001">
    <property type="protein sequence ID" value="HCON_00139620-00001"/>
    <property type="gene ID" value="HCON_00139620"/>
</dbReference>
<feature type="signal peptide" evidence="4">
    <location>
        <begin position="1"/>
        <end position="15"/>
    </location>
</feature>
<dbReference type="InterPro" id="IPR017850">
    <property type="entry name" value="Alkaline_phosphatase_core_sf"/>
</dbReference>
<dbReference type="Gene3D" id="3.30.1120.10">
    <property type="match status" value="1"/>
</dbReference>
<protein>
    <submittedName>
        <fullName evidence="7">Sulfatase domain-containing protein</fullName>
    </submittedName>
</protein>
<name>A0A7I4YVI8_HAECO</name>
<evidence type="ECO:0000256" key="2">
    <source>
        <dbReference type="ARBA" id="ARBA00008779"/>
    </source>
</evidence>
<dbReference type="InterPro" id="IPR000917">
    <property type="entry name" value="Sulfatase_N"/>
</dbReference>
<dbReference type="SUPFAM" id="SSF53649">
    <property type="entry name" value="Alkaline phosphatase-like"/>
    <property type="match status" value="1"/>
</dbReference>
<evidence type="ECO:0000259" key="5">
    <source>
        <dbReference type="Pfam" id="PF00884"/>
    </source>
</evidence>
<dbReference type="AlphaFoldDB" id="A0A7I4YVI8"/>
<evidence type="ECO:0000256" key="1">
    <source>
        <dbReference type="ARBA" id="ARBA00001913"/>
    </source>
</evidence>
<proteinExistence type="inferred from homology"/>
<dbReference type="PANTHER" id="PTHR43751">
    <property type="entry name" value="SULFATASE"/>
    <property type="match status" value="1"/>
</dbReference>
<organism evidence="6 7">
    <name type="scientific">Haemonchus contortus</name>
    <name type="common">Barber pole worm</name>
    <dbReference type="NCBI Taxonomy" id="6289"/>
    <lineage>
        <taxon>Eukaryota</taxon>
        <taxon>Metazoa</taxon>
        <taxon>Ecdysozoa</taxon>
        <taxon>Nematoda</taxon>
        <taxon>Chromadorea</taxon>
        <taxon>Rhabditida</taxon>
        <taxon>Rhabditina</taxon>
        <taxon>Rhabditomorpha</taxon>
        <taxon>Strongyloidea</taxon>
        <taxon>Trichostrongylidae</taxon>
        <taxon>Haemonchus</taxon>
    </lineage>
</organism>
<dbReference type="OrthoDB" id="103349at2759"/>
<evidence type="ECO:0000313" key="7">
    <source>
        <dbReference type="WBParaSite" id="HCON_00139620-00001"/>
    </source>
</evidence>
<dbReference type="InterPro" id="IPR024607">
    <property type="entry name" value="Sulfatase_CS"/>
</dbReference>
<evidence type="ECO:0000256" key="3">
    <source>
        <dbReference type="ARBA" id="ARBA00022801"/>
    </source>
</evidence>